<reference evidence="1" key="1">
    <citation type="journal article" date="2023" name="G3 (Bethesda)">
        <title>A reference genome for the long-term kleptoplast-retaining sea slug Elysia crispata morphotype clarki.</title>
        <authorList>
            <person name="Eastman K.E."/>
            <person name="Pendleton A.L."/>
            <person name="Shaikh M.A."/>
            <person name="Suttiyut T."/>
            <person name="Ogas R."/>
            <person name="Tomko P."/>
            <person name="Gavelis G."/>
            <person name="Widhalm J.R."/>
            <person name="Wisecaver J.H."/>
        </authorList>
    </citation>
    <scope>NUCLEOTIDE SEQUENCE</scope>
    <source>
        <strain evidence="1">ECLA1</strain>
    </source>
</reference>
<dbReference type="AlphaFoldDB" id="A0AAE1CIU8"/>
<comment type="caution">
    <text evidence="1">The sequence shown here is derived from an EMBL/GenBank/DDBJ whole genome shotgun (WGS) entry which is preliminary data.</text>
</comment>
<evidence type="ECO:0000313" key="1">
    <source>
        <dbReference type="EMBL" id="KAK3696823.1"/>
    </source>
</evidence>
<keyword evidence="2" id="KW-1185">Reference proteome</keyword>
<accession>A0AAE1CIU8</accession>
<evidence type="ECO:0000313" key="2">
    <source>
        <dbReference type="Proteomes" id="UP001283361"/>
    </source>
</evidence>
<dbReference type="Proteomes" id="UP001283361">
    <property type="component" value="Unassembled WGS sequence"/>
</dbReference>
<sequence>MVGDILGRNCHQSVVGDIPVKSINPMVGDILGKACKSVVGDHLVASYPNRWFSAELYKSVVDHRPLTQVIRRTVEITGWHDWLVEYNGMGERRHRLYCTVSVRGLASGIQWDGREASPPLLYCFCQMTG</sequence>
<gene>
    <name evidence="1" type="ORF">RRG08_016872</name>
</gene>
<dbReference type="EMBL" id="JAWDGP010008031">
    <property type="protein sequence ID" value="KAK3696823.1"/>
    <property type="molecule type" value="Genomic_DNA"/>
</dbReference>
<name>A0AAE1CIU8_9GAST</name>
<organism evidence="1 2">
    <name type="scientific">Elysia crispata</name>
    <name type="common">lettuce slug</name>
    <dbReference type="NCBI Taxonomy" id="231223"/>
    <lineage>
        <taxon>Eukaryota</taxon>
        <taxon>Metazoa</taxon>
        <taxon>Spiralia</taxon>
        <taxon>Lophotrochozoa</taxon>
        <taxon>Mollusca</taxon>
        <taxon>Gastropoda</taxon>
        <taxon>Heterobranchia</taxon>
        <taxon>Euthyneura</taxon>
        <taxon>Panpulmonata</taxon>
        <taxon>Sacoglossa</taxon>
        <taxon>Placobranchoidea</taxon>
        <taxon>Plakobranchidae</taxon>
        <taxon>Elysia</taxon>
    </lineage>
</organism>
<protein>
    <submittedName>
        <fullName evidence="1">Uncharacterized protein</fullName>
    </submittedName>
</protein>
<proteinExistence type="predicted"/>